<keyword evidence="3" id="KW-0812">Transmembrane</keyword>
<reference evidence="5" key="1">
    <citation type="submission" date="2017-08" db="EMBL/GenBank/DDBJ databases">
        <authorList>
            <person name="Varghese N."/>
            <person name="Submissions S."/>
        </authorList>
    </citation>
    <scope>NUCLEOTIDE SEQUENCE [LARGE SCALE GENOMIC DNA]</scope>
    <source>
        <strain evidence="5">KCTC 23107</strain>
    </source>
</reference>
<evidence type="ECO:0000313" key="5">
    <source>
        <dbReference type="Proteomes" id="UP000219465"/>
    </source>
</evidence>
<dbReference type="Gene3D" id="2.40.50.100">
    <property type="match status" value="1"/>
</dbReference>
<dbReference type="PANTHER" id="PTHR32347">
    <property type="entry name" value="EFFLUX SYSTEM COMPONENT YKNX-RELATED"/>
    <property type="match status" value="1"/>
</dbReference>
<dbReference type="Gene3D" id="1.10.287.470">
    <property type="entry name" value="Helix hairpin bin"/>
    <property type="match status" value="1"/>
</dbReference>
<feature type="transmembrane region" description="Helical" evidence="3">
    <location>
        <begin position="210"/>
        <end position="234"/>
    </location>
</feature>
<keyword evidence="3" id="KW-1133">Transmembrane helix</keyword>
<proteinExistence type="predicted"/>
<evidence type="ECO:0000256" key="1">
    <source>
        <dbReference type="ARBA" id="ARBA00004196"/>
    </source>
</evidence>
<gene>
    <name evidence="4" type="ORF">SAMN05877838_3994</name>
</gene>
<name>A0A286II35_9HYPH</name>
<keyword evidence="5" id="KW-1185">Reference proteome</keyword>
<dbReference type="InterPro" id="IPR050465">
    <property type="entry name" value="UPF0194_transport"/>
</dbReference>
<evidence type="ECO:0000313" key="4">
    <source>
        <dbReference type="EMBL" id="SOE19044.1"/>
    </source>
</evidence>
<dbReference type="AlphaFoldDB" id="A0A286II35"/>
<comment type="subcellular location">
    <subcellularLocation>
        <location evidence="1">Cell envelope</location>
    </subcellularLocation>
</comment>
<evidence type="ECO:0000256" key="3">
    <source>
        <dbReference type="SAM" id="Phobius"/>
    </source>
</evidence>
<dbReference type="GO" id="GO:0030313">
    <property type="term" value="C:cell envelope"/>
    <property type="evidence" value="ECO:0007669"/>
    <property type="project" value="UniProtKB-SubCell"/>
</dbReference>
<dbReference type="OrthoDB" id="9763546at2"/>
<dbReference type="Proteomes" id="UP000219465">
    <property type="component" value="Unassembled WGS sequence"/>
</dbReference>
<sequence length="476" mass="52325">MTSQAQIRNSQPRHLLPSIEHTVAVPYSAKDGPYSGDFIPDLTQIVAEAKTTEDLFLIMANAARQVVGAQQIFVFCNAPAPHIVAVSSMPSVNRQSPLIQDLEKIFRILLDAGELQTSRIFSLGADTQDVSQQLKSYPFRSLIWTPLRSEGERPSAGILYTRQAAWRTEYLAHLDACAQTYNDRLQSIASKSPAANFPARLQHSTTIGKAGLVVAMLLLIAMCMPTTMTVSAPFQVSSQNHLIVSAPIQGTIEQIYVSPGEKVAIDQPLIKFADTVYRNQVAIAERAVEMSQAELKRASQLSFEDEEGRRQVGQLKADVAIKRAELDFATEQLLRSTVRADLAGTVILSNQDALIGRPFSIGERILEIADPDSVQFEIFLDIADAIDLSTGTVTKLFPDATPFKSYTARLTQISYQAEPDALGMLSYRLIAKPENGTLRGLKLGTSGTAKIYGKKVPLAFYLFRKPITVIRQWLGV</sequence>
<keyword evidence="2" id="KW-0175">Coiled coil</keyword>
<protein>
    <submittedName>
        <fullName evidence="4">CusB/HlyD membrane fusion family barrel-sandwich protein</fullName>
    </submittedName>
</protein>
<dbReference type="PANTHER" id="PTHR32347:SF23">
    <property type="entry name" value="BLL5650 PROTEIN"/>
    <property type="match status" value="1"/>
</dbReference>
<evidence type="ECO:0000256" key="2">
    <source>
        <dbReference type="ARBA" id="ARBA00023054"/>
    </source>
</evidence>
<dbReference type="SUPFAM" id="SSF111369">
    <property type="entry name" value="HlyD-like secretion proteins"/>
    <property type="match status" value="1"/>
</dbReference>
<keyword evidence="3" id="KW-0472">Membrane</keyword>
<dbReference type="EMBL" id="OCPC01000009">
    <property type="protein sequence ID" value="SOE19044.1"/>
    <property type="molecule type" value="Genomic_DNA"/>
</dbReference>
<organism evidence="4 5">
    <name type="scientific">Hoeflea halophila</name>
    <dbReference type="NCBI Taxonomy" id="714899"/>
    <lineage>
        <taxon>Bacteria</taxon>
        <taxon>Pseudomonadati</taxon>
        <taxon>Pseudomonadota</taxon>
        <taxon>Alphaproteobacteria</taxon>
        <taxon>Hyphomicrobiales</taxon>
        <taxon>Rhizobiaceae</taxon>
        <taxon>Hoeflea</taxon>
    </lineage>
</organism>
<accession>A0A286II35</accession>
<dbReference type="RefSeq" id="WP_097109519.1">
    <property type="nucleotide sequence ID" value="NZ_OCPC01000009.1"/>
</dbReference>